<comment type="caution">
    <text evidence="1">The sequence shown here is derived from an EMBL/GenBank/DDBJ whole genome shotgun (WGS) entry which is preliminary data.</text>
</comment>
<reference evidence="1 2" key="1">
    <citation type="submission" date="2018-10" db="EMBL/GenBank/DDBJ databases">
        <title>Sinomicrobium pectinilyticum sp. nov., a pectinase-producing bacterium isolated from alkaline and saline soil, and emended description of the genus Sinomicrobium.</title>
        <authorList>
            <person name="Cheng B."/>
            <person name="Li C."/>
            <person name="Lai Q."/>
            <person name="Du M."/>
            <person name="Shao Z."/>
            <person name="Xu P."/>
            <person name="Yang C."/>
        </authorList>
    </citation>
    <scope>NUCLEOTIDE SEQUENCE [LARGE SCALE GENOMIC DNA]</scope>
    <source>
        <strain evidence="1 2">5DNS001</strain>
    </source>
</reference>
<gene>
    <name evidence="1" type="ORF">ED312_06570</name>
</gene>
<dbReference type="AlphaFoldDB" id="A0A3N0EQA4"/>
<protein>
    <submittedName>
        <fullName evidence="1">Uncharacterized protein</fullName>
    </submittedName>
</protein>
<accession>A0A3N0EQA4</accession>
<name>A0A3N0EQA4_SINP1</name>
<sequence length="334" mass="37148">MNSTPTIDANAAPLPIYLNGKLDSVYKTPEIILFNYNVLDIDTLETELSTIKNELYNNSMDTDPVNRYHDTIISSKLARMKVIQSDLTTLNKEQDSLYHLYTKDYLQHKRVTFLTFGPKRSRALFDFIYDGSGKRFQVLNNTGFTFGNNTGSIYSELVSGNLGIFRVSLGSMISSSSSEDNETAKEEEAFQRLASYGGNTVLTMEYPLAYIHSRNNQYNLISRFIAKGSADFPEFGTTTDEFAGSASFGIDIYADASLSNNALRFFMNLNINGIFGTDTYQENLGIDNSSFSFGQVTLGLIVAENIKLSFVLGSFSSESSLQNRNVILGGQILH</sequence>
<dbReference type="EMBL" id="RJTM01000034">
    <property type="protein sequence ID" value="RNL90085.1"/>
    <property type="molecule type" value="Genomic_DNA"/>
</dbReference>
<evidence type="ECO:0000313" key="2">
    <source>
        <dbReference type="Proteomes" id="UP000267469"/>
    </source>
</evidence>
<evidence type="ECO:0000313" key="1">
    <source>
        <dbReference type="EMBL" id="RNL90085.1"/>
    </source>
</evidence>
<dbReference type="Proteomes" id="UP000267469">
    <property type="component" value="Unassembled WGS sequence"/>
</dbReference>
<keyword evidence="2" id="KW-1185">Reference proteome</keyword>
<proteinExistence type="predicted"/>
<organism evidence="1 2">
    <name type="scientific">Sinomicrobium pectinilyticum</name>
    <dbReference type="NCBI Taxonomy" id="1084421"/>
    <lineage>
        <taxon>Bacteria</taxon>
        <taxon>Pseudomonadati</taxon>
        <taxon>Bacteroidota</taxon>
        <taxon>Flavobacteriia</taxon>
        <taxon>Flavobacteriales</taxon>
        <taxon>Flavobacteriaceae</taxon>
        <taxon>Sinomicrobium</taxon>
    </lineage>
</organism>